<dbReference type="InParanoid" id="Q6KZP9"/>
<dbReference type="GeneID" id="2845324"/>
<dbReference type="eggNOG" id="arCOG04051">
    <property type="taxonomic scope" value="Archaea"/>
</dbReference>
<evidence type="ECO:0000313" key="3">
    <source>
        <dbReference type="Proteomes" id="UP000000438"/>
    </source>
</evidence>
<reference evidence="1 3" key="1">
    <citation type="journal article" date="2004" name="Proc. Natl. Acad. Sci. U.S.A.">
        <title>Genome sequence of Picrophilus torridus and its implications for life around pH 0.</title>
        <authorList>
            <person name="Futterer O."/>
            <person name="Angelov A."/>
            <person name="Liesegang H."/>
            <person name="Gottschalk G."/>
            <person name="Schleper C."/>
            <person name="Schepers B."/>
            <person name="Dock C."/>
            <person name="Antranikian G."/>
            <person name="Liebl W."/>
        </authorList>
    </citation>
    <scope>NUCLEOTIDE SEQUENCE [LARGE SCALE GENOMIC DNA]</scope>
    <source>
        <strain evidence="3">ATCC 700027 / DSM 9790 / JCM 10055 / NBRC 100828</strain>
        <strain evidence="1">DSM 9790</strain>
    </source>
</reference>
<proteinExistence type="predicted"/>
<dbReference type="InterPro" id="IPR007355">
    <property type="entry name" value="DUF424"/>
</dbReference>
<accession>Q6KZP9</accession>
<dbReference type="AlphaFoldDB" id="Q6KZP9"/>
<dbReference type="STRING" id="263820.PTO1218"/>
<dbReference type="EMBL" id="FWYE01000002">
    <property type="protein sequence ID" value="SMD31129.1"/>
    <property type="molecule type" value="Genomic_DNA"/>
</dbReference>
<evidence type="ECO:0000313" key="1">
    <source>
        <dbReference type="EMBL" id="AAT43803.1"/>
    </source>
</evidence>
<dbReference type="RefSeq" id="WP_011178019.1">
    <property type="nucleotide sequence ID" value="NC_005877.1"/>
</dbReference>
<keyword evidence="4" id="KW-1185">Reference proteome</keyword>
<sequence length="99" mass="10998">MITMKVTNINGEILLAAADSELVGREFRSGRLHINVKPEFYGEMKVSDETFLSTMNICTIANLVGRHVIDLAIKANFIDPENVINIGDVPHAQMARMPE</sequence>
<dbReference type="Proteomes" id="UP000000438">
    <property type="component" value="Chromosome"/>
</dbReference>
<dbReference type="HOGENOM" id="CLU_174522_0_0_2"/>
<evidence type="ECO:0008006" key="5">
    <source>
        <dbReference type="Google" id="ProtNLM"/>
    </source>
</evidence>
<dbReference type="Gene3D" id="3.30.1860.10">
    <property type="entry name" value="uncharacterized conserved protein from methanopyrus kandleri domain like"/>
    <property type="match status" value="1"/>
</dbReference>
<dbReference type="EMBL" id="AE017261">
    <property type="protein sequence ID" value="AAT43803.1"/>
    <property type="molecule type" value="Genomic_DNA"/>
</dbReference>
<protein>
    <recommendedName>
        <fullName evidence="5">DUF424 domain-containing protein</fullName>
    </recommendedName>
</protein>
<name>Q6KZP9_PICTO</name>
<dbReference type="KEGG" id="pto:PTO1218"/>
<gene>
    <name evidence="1" type="ordered locus">PTO1218</name>
    <name evidence="2" type="ORF">SAMN02745355_1049</name>
</gene>
<evidence type="ECO:0000313" key="4">
    <source>
        <dbReference type="Proteomes" id="UP000192315"/>
    </source>
</evidence>
<dbReference type="Proteomes" id="UP000192315">
    <property type="component" value="Unassembled WGS sequence"/>
</dbReference>
<evidence type="ECO:0000313" key="2">
    <source>
        <dbReference type="EMBL" id="SMD31129.1"/>
    </source>
</evidence>
<organism evidence="1 3">
    <name type="scientific">Picrophilus torridus (strain ATCC 700027 / DSM 9790 / JCM 10055 / NBRC 100828 / KAW 2/3)</name>
    <dbReference type="NCBI Taxonomy" id="1122961"/>
    <lineage>
        <taxon>Archaea</taxon>
        <taxon>Methanobacteriati</taxon>
        <taxon>Thermoplasmatota</taxon>
        <taxon>Thermoplasmata</taxon>
        <taxon>Thermoplasmatales</taxon>
        <taxon>Picrophilaceae</taxon>
        <taxon>Picrophilus</taxon>
    </lineage>
</organism>
<reference evidence="2 4" key="3">
    <citation type="submission" date="2017-04" db="EMBL/GenBank/DDBJ databases">
        <authorList>
            <person name="Varghese N."/>
            <person name="Submissions S."/>
        </authorList>
    </citation>
    <scope>NUCLEOTIDE SEQUENCE [LARGE SCALE GENOMIC DNA]</scope>
    <source>
        <strain evidence="2 4">DSM 9789</strain>
    </source>
</reference>
<reference evidence="1" key="2">
    <citation type="submission" date="2004-02" db="EMBL/GenBank/DDBJ databases">
        <authorList>
            <person name="Fuetterer O."/>
            <person name="Angelov A."/>
            <person name="Liesegang H."/>
            <person name="Gottschalk G."/>
            <person name="Schleper C."/>
            <person name="Schepers B."/>
            <person name="Dock C."/>
            <person name="Antranikian G."/>
            <person name="Liebl W."/>
        </authorList>
    </citation>
    <scope>NUCLEOTIDE SEQUENCE</scope>
    <source>
        <strain evidence="1">DSM 9790</strain>
    </source>
</reference>
<dbReference type="PaxDb" id="263820-PTO1218"/>
<accession>A0A8G2FX54</accession>
<dbReference type="Pfam" id="PF04242">
    <property type="entry name" value="DUF424"/>
    <property type="match status" value="1"/>
</dbReference>